<accession>Q07TC1</accession>
<proteinExistence type="predicted"/>
<organism evidence="2">
    <name type="scientific">Rhodopseudomonas palustris (strain BisA53)</name>
    <dbReference type="NCBI Taxonomy" id="316055"/>
    <lineage>
        <taxon>Bacteria</taxon>
        <taxon>Pseudomonadati</taxon>
        <taxon>Pseudomonadota</taxon>
        <taxon>Alphaproteobacteria</taxon>
        <taxon>Hyphomicrobiales</taxon>
        <taxon>Nitrobacteraceae</taxon>
        <taxon>Rhodopseudomonas</taxon>
    </lineage>
</organism>
<dbReference type="STRING" id="316055.RPE_0857"/>
<dbReference type="KEGG" id="rpe:RPE_0857"/>
<sequence length="90" mass="10580">MVWHHPTFDLSGRCFVAEKHWTTGSDEQCSPMARLGQVRPRLPCLSLIVCAFKRDECRFARRHRRDNHFELPTRAHRPDDPLVNRRSVDG</sequence>
<gene>
    <name evidence="2" type="ordered locus">RPE_0857</name>
</gene>
<dbReference type="EMBL" id="CP000463">
    <property type="protein sequence ID" value="ABJ04813.1"/>
    <property type="molecule type" value="Genomic_DNA"/>
</dbReference>
<feature type="region of interest" description="Disordered" evidence="1">
    <location>
        <begin position="71"/>
        <end position="90"/>
    </location>
</feature>
<dbReference type="HOGENOM" id="CLU_2438820_0_0_5"/>
<protein>
    <submittedName>
        <fullName evidence="2">Uncharacterized protein</fullName>
    </submittedName>
</protein>
<reference evidence="2" key="1">
    <citation type="submission" date="2006-09" db="EMBL/GenBank/DDBJ databases">
        <title>Complete sequence of Rhodopseudomonas palustris BisA53.</title>
        <authorList>
            <consortium name="US DOE Joint Genome Institute"/>
            <person name="Copeland A."/>
            <person name="Lucas S."/>
            <person name="Lapidus A."/>
            <person name="Barry K."/>
            <person name="Detter J.C."/>
            <person name="Glavina del Rio T."/>
            <person name="Hammon N."/>
            <person name="Israni S."/>
            <person name="Dalin E."/>
            <person name="Tice H."/>
            <person name="Pitluck S."/>
            <person name="Chain P."/>
            <person name="Malfatti S."/>
            <person name="Shin M."/>
            <person name="Vergez L."/>
            <person name="Schmutz J."/>
            <person name="Larimer F."/>
            <person name="Land M."/>
            <person name="Hauser L."/>
            <person name="Pelletier D.A."/>
            <person name="Kyrpides N."/>
            <person name="Kim E."/>
            <person name="Harwood C.S."/>
            <person name="Oda Y."/>
            <person name="Richardson P."/>
        </authorList>
    </citation>
    <scope>NUCLEOTIDE SEQUENCE [LARGE SCALE GENOMIC DNA]</scope>
    <source>
        <strain evidence="2">BisA53</strain>
    </source>
</reference>
<evidence type="ECO:0000256" key="1">
    <source>
        <dbReference type="SAM" id="MobiDB-lite"/>
    </source>
</evidence>
<name>Q07TC1_RHOP5</name>
<evidence type="ECO:0000313" key="2">
    <source>
        <dbReference type="EMBL" id="ABJ04813.1"/>
    </source>
</evidence>
<dbReference type="AlphaFoldDB" id="Q07TC1"/>